<feature type="domain" description="RING-type" evidence="10">
    <location>
        <begin position="183"/>
        <end position="396"/>
    </location>
</feature>
<dbReference type="AlphaFoldDB" id="A0AAJ0HUN4"/>
<name>A0AAJ0HUN4_9PEZI</name>
<dbReference type="EC" id="2.3.2.31" evidence="2"/>
<evidence type="ECO:0000313" key="11">
    <source>
        <dbReference type="EMBL" id="KAK3362998.1"/>
    </source>
</evidence>
<evidence type="ECO:0000256" key="9">
    <source>
        <dbReference type="SAM" id="MobiDB-lite"/>
    </source>
</evidence>
<feature type="compositionally biased region" description="Acidic residues" evidence="9">
    <location>
        <begin position="52"/>
        <end position="74"/>
    </location>
</feature>
<keyword evidence="3" id="KW-0808">Transferase</keyword>
<evidence type="ECO:0000259" key="10">
    <source>
        <dbReference type="PROSITE" id="PS51873"/>
    </source>
</evidence>
<dbReference type="GO" id="GO:0061630">
    <property type="term" value="F:ubiquitin protein ligase activity"/>
    <property type="evidence" value="ECO:0007669"/>
    <property type="project" value="UniProtKB-EC"/>
</dbReference>
<proteinExistence type="predicted"/>
<organism evidence="11 12">
    <name type="scientific">Lasiosphaeria hispida</name>
    <dbReference type="NCBI Taxonomy" id="260671"/>
    <lineage>
        <taxon>Eukaryota</taxon>
        <taxon>Fungi</taxon>
        <taxon>Dikarya</taxon>
        <taxon>Ascomycota</taxon>
        <taxon>Pezizomycotina</taxon>
        <taxon>Sordariomycetes</taxon>
        <taxon>Sordariomycetidae</taxon>
        <taxon>Sordariales</taxon>
        <taxon>Lasiosphaeriaceae</taxon>
        <taxon>Lasiosphaeria</taxon>
    </lineage>
</organism>
<feature type="compositionally biased region" description="Basic and acidic residues" evidence="9">
    <location>
        <begin position="1"/>
        <end position="23"/>
    </location>
</feature>
<dbReference type="InterPro" id="IPR013083">
    <property type="entry name" value="Znf_RING/FYVE/PHD"/>
</dbReference>
<evidence type="ECO:0000256" key="5">
    <source>
        <dbReference type="ARBA" id="ARBA00022737"/>
    </source>
</evidence>
<feature type="compositionally biased region" description="Acidic residues" evidence="9">
    <location>
        <begin position="110"/>
        <end position="128"/>
    </location>
</feature>
<comment type="caution">
    <text evidence="11">The sequence shown here is derived from an EMBL/GenBank/DDBJ whole genome shotgun (WGS) entry which is preliminary data.</text>
</comment>
<keyword evidence="12" id="KW-1185">Reference proteome</keyword>
<keyword evidence="7" id="KW-0833">Ubl conjugation pathway</keyword>
<dbReference type="Pfam" id="PF01485">
    <property type="entry name" value="IBR"/>
    <property type="match status" value="1"/>
</dbReference>
<evidence type="ECO:0000256" key="4">
    <source>
        <dbReference type="ARBA" id="ARBA00022723"/>
    </source>
</evidence>
<keyword evidence="6" id="KW-0863">Zinc-finger</keyword>
<dbReference type="Proteomes" id="UP001275084">
    <property type="component" value="Unassembled WGS sequence"/>
</dbReference>
<feature type="region of interest" description="Disordered" evidence="9">
    <location>
        <begin position="100"/>
        <end position="128"/>
    </location>
</feature>
<dbReference type="InterPro" id="IPR002867">
    <property type="entry name" value="IBR_dom"/>
</dbReference>
<evidence type="ECO:0000256" key="1">
    <source>
        <dbReference type="ARBA" id="ARBA00001798"/>
    </source>
</evidence>
<protein>
    <recommendedName>
        <fullName evidence="2">RBR-type E3 ubiquitin transferase</fullName>
        <ecNumber evidence="2">2.3.2.31</ecNumber>
    </recommendedName>
</protein>
<keyword evidence="4" id="KW-0479">Metal-binding</keyword>
<gene>
    <name evidence="11" type="ORF">B0T25DRAFT_562037</name>
</gene>
<dbReference type="Gene3D" id="1.20.120.1750">
    <property type="match status" value="1"/>
</dbReference>
<reference evidence="11" key="2">
    <citation type="submission" date="2023-06" db="EMBL/GenBank/DDBJ databases">
        <authorList>
            <consortium name="Lawrence Berkeley National Laboratory"/>
            <person name="Haridas S."/>
            <person name="Hensen N."/>
            <person name="Bonometti L."/>
            <person name="Westerberg I."/>
            <person name="Brannstrom I.O."/>
            <person name="Guillou S."/>
            <person name="Cros-Aarteil S."/>
            <person name="Calhoun S."/>
            <person name="Kuo A."/>
            <person name="Mondo S."/>
            <person name="Pangilinan J."/>
            <person name="Riley R."/>
            <person name="Labutti K."/>
            <person name="Andreopoulos B."/>
            <person name="Lipzen A."/>
            <person name="Chen C."/>
            <person name="Yanf M."/>
            <person name="Daum C."/>
            <person name="Ng V."/>
            <person name="Clum A."/>
            <person name="Steindorff A."/>
            <person name="Ohm R."/>
            <person name="Martin F."/>
            <person name="Silar P."/>
            <person name="Natvig D."/>
            <person name="Lalanne C."/>
            <person name="Gautier V."/>
            <person name="Ament-Velasquez S.L."/>
            <person name="Kruys A."/>
            <person name="Hutchinson M.I."/>
            <person name="Powell A.J."/>
            <person name="Barry K."/>
            <person name="Miller A.N."/>
            <person name="Grigoriev I.V."/>
            <person name="Debuchy R."/>
            <person name="Gladieux P."/>
            <person name="Thoren M.H."/>
            <person name="Johannesson H."/>
        </authorList>
    </citation>
    <scope>NUCLEOTIDE SEQUENCE</scope>
    <source>
        <strain evidence="11">CBS 955.72</strain>
    </source>
</reference>
<comment type="catalytic activity">
    <reaction evidence="1">
        <text>[E2 ubiquitin-conjugating enzyme]-S-ubiquitinyl-L-cysteine + [acceptor protein]-L-lysine = [E2 ubiquitin-conjugating enzyme]-L-cysteine + [acceptor protein]-N(6)-ubiquitinyl-L-lysine.</text>
        <dbReference type="EC" id="2.3.2.31"/>
    </reaction>
</comment>
<evidence type="ECO:0000256" key="8">
    <source>
        <dbReference type="ARBA" id="ARBA00022833"/>
    </source>
</evidence>
<keyword evidence="5" id="KW-0677">Repeat</keyword>
<sequence length="396" mass="44043">MVYEIERQLQLQDKAEPIPEHRGPKMATSNDRRLDALGTRVIRNGSSTEGYSADEDGDGSDDESSEDEDGSDGESDGRIVLFDRRETPLFRIPQRAHALVTWDPGHTEDSDGETTDDSDGEDSDEETQVDAAEVAEALDAFEVLSAVEAIENMENGEVANRPEERRGVAVETNLGDNYDTLTMATECLICTSTIPAGYGYRLGCGHFHCPRCLQANFRITMRTSPFRPVQCCNRVHPTLLRRVLTDTQTPNWTNDMMLYRQRVAEYDTRDKLYCWDPKCSAFIPAALREGTANSAKCRKCHTKTCVACRGKFHFGSCSSAALAAATTKRSASTAGAGVMSKRETEAERAARAARVVELRRRRGEEAFKKLAIAMRWKPCPECKRVVEKVEGCNHIV</sequence>
<evidence type="ECO:0000256" key="3">
    <source>
        <dbReference type="ARBA" id="ARBA00022679"/>
    </source>
</evidence>
<evidence type="ECO:0000256" key="7">
    <source>
        <dbReference type="ARBA" id="ARBA00022786"/>
    </source>
</evidence>
<dbReference type="GO" id="GO:0016567">
    <property type="term" value="P:protein ubiquitination"/>
    <property type="evidence" value="ECO:0007669"/>
    <property type="project" value="InterPro"/>
</dbReference>
<keyword evidence="8" id="KW-0862">Zinc</keyword>
<reference evidence="11" key="1">
    <citation type="journal article" date="2023" name="Mol. Phylogenet. Evol.">
        <title>Genome-scale phylogeny and comparative genomics of the fungal order Sordariales.</title>
        <authorList>
            <person name="Hensen N."/>
            <person name="Bonometti L."/>
            <person name="Westerberg I."/>
            <person name="Brannstrom I.O."/>
            <person name="Guillou S."/>
            <person name="Cros-Aarteil S."/>
            <person name="Calhoun S."/>
            <person name="Haridas S."/>
            <person name="Kuo A."/>
            <person name="Mondo S."/>
            <person name="Pangilinan J."/>
            <person name="Riley R."/>
            <person name="LaButti K."/>
            <person name="Andreopoulos B."/>
            <person name="Lipzen A."/>
            <person name="Chen C."/>
            <person name="Yan M."/>
            <person name="Daum C."/>
            <person name="Ng V."/>
            <person name="Clum A."/>
            <person name="Steindorff A."/>
            <person name="Ohm R.A."/>
            <person name="Martin F."/>
            <person name="Silar P."/>
            <person name="Natvig D.O."/>
            <person name="Lalanne C."/>
            <person name="Gautier V."/>
            <person name="Ament-Velasquez S.L."/>
            <person name="Kruys A."/>
            <person name="Hutchinson M.I."/>
            <person name="Powell A.J."/>
            <person name="Barry K."/>
            <person name="Miller A.N."/>
            <person name="Grigoriev I.V."/>
            <person name="Debuchy R."/>
            <person name="Gladieux P."/>
            <person name="Hiltunen Thoren M."/>
            <person name="Johannesson H."/>
        </authorList>
    </citation>
    <scope>NUCLEOTIDE SEQUENCE</scope>
    <source>
        <strain evidence="11">CBS 955.72</strain>
    </source>
</reference>
<dbReference type="SUPFAM" id="SSF57850">
    <property type="entry name" value="RING/U-box"/>
    <property type="match status" value="2"/>
</dbReference>
<dbReference type="GO" id="GO:0008270">
    <property type="term" value="F:zinc ion binding"/>
    <property type="evidence" value="ECO:0007669"/>
    <property type="project" value="UniProtKB-KW"/>
</dbReference>
<dbReference type="Gene3D" id="3.30.40.10">
    <property type="entry name" value="Zinc/RING finger domain, C3HC4 (zinc finger)"/>
    <property type="match status" value="1"/>
</dbReference>
<dbReference type="PROSITE" id="PS51873">
    <property type="entry name" value="TRIAD"/>
    <property type="match status" value="1"/>
</dbReference>
<dbReference type="InterPro" id="IPR031127">
    <property type="entry name" value="E3_UB_ligase_RBR"/>
</dbReference>
<accession>A0AAJ0HUN4</accession>
<feature type="region of interest" description="Disordered" evidence="9">
    <location>
        <begin position="1"/>
        <end position="80"/>
    </location>
</feature>
<evidence type="ECO:0000256" key="2">
    <source>
        <dbReference type="ARBA" id="ARBA00012251"/>
    </source>
</evidence>
<dbReference type="PANTHER" id="PTHR11685">
    <property type="entry name" value="RBR FAMILY RING FINGER AND IBR DOMAIN-CONTAINING"/>
    <property type="match status" value="1"/>
</dbReference>
<evidence type="ECO:0000313" key="12">
    <source>
        <dbReference type="Proteomes" id="UP001275084"/>
    </source>
</evidence>
<dbReference type="InterPro" id="IPR044066">
    <property type="entry name" value="TRIAD_supradom"/>
</dbReference>
<dbReference type="EMBL" id="JAUIQD010000001">
    <property type="protein sequence ID" value="KAK3362998.1"/>
    <property type="molecule type" value="Genomic_DNA"/>
</dbReference>
<evidence type="ECO:0000256" key="6">
    <source>
        <dbReference type="ARBA" id="ARBA00022771"/>
    </source>
</evidence>